<comment type="caution">
    <text evidence="1">The sequence shown here is derived from an EMBL/GenBank/DDBJ whole genome shotgun (WGS) entry which is preliminary data.</text>
</comment>
<evidence type="ECO:0000313" key="1">
    <source>
        <dbReference type="EMBL" id="KAF7554549.1"/>
    </source>
</evidence>
<evidence type="ECO:0000313" key="2">
    <source>
        <dbReference type="Proteomes" id="UP000722485"/>
    </source>
</evidence>
<gene>
    <name evidence="1" type="ORF">G7Z17_g2824</name>
</gene>
<sequence length="204" mass="23507">MKVFVNSGAPRGRMSLCSLYKIRLEKYYFGEYLSQGEVNVEGQCSEANFRDLRNSGLAVLYPWLFDWSLEGVWAKRVLHARVKYHISEKPIEDVEVQGAMGIAHLFEDRWRLPVTAMFISLIRRPRNAQVITHALRNAFRSGLIFFHLSNISIDDENLPEVESFRHVIEDLRRDFEQPEPEPEPTPTTTTVESLELALEGLALT</sequence>
<name>A0A9P5LKM1_9HYPO</name>
<proteinExistence type="predicted"/>
<dbReference type="OrthoDB" id="4152607at2759"/>
<organism evidence="1 2">
    <name type="scientific">Cylindrodendrum hubeiense</name>
    <dbReference type="NCBI Taxonomy" id="595255"/>
    <lineage>
        <taxon>Eukaryota</taxon>
        <taxon>Fungi</taxon>
        <taxon>Dikarya</taxon>
        <taxon>Ascomycota</taxon>
        <taxon>Pezizomycotina</taxon>
        <taxon>Sordariomycetes</taxon>
        <taxon>Hypocreomycetidae</taxon>
        <taxon>Hypocreales</taxon>
        <taxon>Nectriaceae</taxon>
        <taxon>Cylindrodendrum</taxon>
    </lineage>
</organism>
<dbReference type="EMBL" id="JAANBB010000031">
    <property type="protein sequence ID" value="KAF7554549.1"/>
    <property type="molecule type" value="Genomic_DNA"/>
</dbReference>
<reference evidence="1" key="1">
    <citation type="submission" date="2020-03" db="EMBL/GenBank/DDBJ databases">
        <title>Draft Genome Sequence of Cylindrodendrum hubeiense.</title>
        <authorList>
            <person name="Buettner E."/>
            <person name="Kellner H."/>
        </authorList>
    </citation>
    <scope>NUCLEOTIDE SEQUENCE</scope>
    <source>
        <strain evidence="1">IHI 201604</strain>
    </source>
</reference>
<dbReference type="Proteomes" id="UP000722485">
    <property type="component" value="Unassembled WGS sequence"/>
</dbReference>
<dbReference type="AlphaFoldDB" id="A0A9P5LKM1"/>
<accession>A0A9P5LKM1</accession>
<protein>
    <submittedName>
        <fullName evidence="1">Uncharacterized protein</fullName>
    </submittedName>
</protein>
<keyword evidence="2" id="KW-1185">Reference proteome</keyword>